<reference evidence="2" key="1">
    <citation type="submission" date="2023-03" db="EMBL/GenBank/DDBJ databases">
        <title>Mating type loci evolution in Malassezia.</title>
        <authorList>
            <person name="Coelho M.A."/>
        </authorList>
    </citation>
    <scope>NUCLEOTIDE SEQUENCE</scope>
    <source>
        <strain evidence="2">CBS 11721</strain>
    </source>
</reference>
<dbReference type="PANTHER" id="PTHR10476">
    <property type="entry name" value="CHARGED MULTIVESICULAR BODY PROTEIN"/>
    <property type="match status" value="1"/>
</dbReference>
<organism evidence="2 3">
    <name type="scientific">Malassezia cuniculi</name>
    <dbReference type="NCBI Taxonomy" id="948313"/>
    <lineage>
        <taxon>Eukaryota</taxon>
        <taxon>Fungi</taxon>
        <taxon>Dikarya</taxon>
        <taxon>Basidiomycota</taxon>
        <taxon>Ustilaginomycotina</taxon>
        <taxon>Malasseziomycetes</taxon>
        <taxon>Malasseziales</taxon>
        <taxon>Malasseziaceae</taxon>
        <taxon>Malassezia</taxon>
    </lineage>
</organism>
<feature type="region of interest" description="Disordered" evidence="1">
    <location>
        <begin position="115"/>
        <end position="144"/>
    </location>
</feature>
<gene>
    <name evidence="2" type="primary">DID4</name>
    <name evidence="2" type="ORF">MCUN1_002764</name>
</gene>
<dbReference type="AlphaFoldDB" id="A0AAF0JC30"/>
<dbReference type="Pfam" id="PF03357">
    <property type="entry name" value="Snf7"/>
    <property type="match status" value="1"/>
</dbReference>
<accession>A0AAF0JC30</accession>
<evidence type="ECO:0000313" key="2">
    <source>
        <dbReference type="EMBL" id="WFD35896.1"/>
    </source>
</evidence>
<sequence>MSTQLQAVALRMQTLRSTQQMSEAMRGATKALGAMNRSTNILAVQRILTEFERESSTMDMKDEMMNDAMDEALDEDEGMGENEESDAILKEVLDEIGIDVGQQLVNAPSTDPISEAPARIAISEGAPAPKGATSTRAADTDATDDALQARLANLRKM</sequence>
<keyword evidence="3" id="KW-1185">Reference proteome</keyword>
<dbReference type="Proteomes" id="UP001219933">
    <property type="component" value="Chromosome 4"/>
</dbReference>
<evidence type="ECO:0000313" key="3">
    <source>
        <dbReference type="Proteomes" id="UP001219933"/>
    </source>
</evidence>
<protein>
    <submittedName>
        <fullName evidence="2">ESCRT-III subunit protein did4</fullName>
    </submittedName>
</protein>
<dbReference type="InterPro" id="IPR005024">
    <property type="entry name" value="Snf7_fam"/>
</dbReference>
<evidence type="ECO:0000256" key="1">
    <source>
        <dbReference type="SAM" id="MobiDB-lite"/>
    </source>
</evidence>
<proteinExistence type="predicted"/>
<dbReference type="Gene3D" id="6.10.140.1230">
    <property type="match status" value="1"/>
</dbReference>
<dbReference type="GO" id="GO:0007034">
    <property type="term" value="P:vacuolar transport"/>
    <property type="evidence" value="ECO:0007669"/>
    <property type="project" value="InterPro"/>
</dbReference>
<dbReference type="EMBL" id="CP119880">
    <property type="protein sequence ID" value="WFD35896.1"/>
    <property type="molecule type" value="Genomic_DNA"/>
</dbReference>
<name>A0AAF0JC30_9BASI</name>